<keyword evidence="2" id="KW-0472">Membrane</keyword>
<sequence length="74" mass="8297">YVGDVHIDVEVKKFFCKAGVKGMQLHGMLRVILEPLLGDVPIVGALSLFFIRRPVSEGLRPQTQNRTPDPKRDP</sequence>
<comment type="caution">
    <text evidence="4">The sequence shown here is derived from an EMBL/GenBank/DDBJ whole genome shotgun (WGS) entry which is preliminary data.</text>
</comment>
<dbReference type="GO" id="GO:0008429">
    <property type="term" value="F:phosphatidylethanolamine binding"/>
    <property type="evidence" value="ECO:0007669"/>
    <property type="project" value="TreeGrafter"/>
</dbReference>
<dbReference type="Proteomes" id="UP000796761">
    <property type="component" value="Unassembled WGS sequence"/>
</dbReference>
<name>A0A8K1D3F8_9PASS</name>
<evidence type="ECO:0000313" key="5">
    <source>
        <dbReference type="Proteomes" id="UP000796761"/>
    </source>
</evidence>
<organism evidence="4 5">
    <name type="scientific">Zosterops borbonicus</name>
    <dbReference type="NCBI Taxonomy" id="364589"/>
    <lineage>
        <taxon>Eukaryota</taxon>
        <taxon>Metazoa</taxon>
        <taxon>Chordata</taxon>
        <taxon>Craniata</taxon>
        <taxon>Vertebrata</taxon>
        <taxon>Euteleostomi</taxon>
        <taxon>Archelosauria</taxon>
        <taxon>Archosauria</taxon>
        <taxon>Dinosauria</taxon>
        <taxon>Saurischia</taxon>
        <taxon>Theropoda</taxon>
        <taxon>Coelurosauria</taxon>
        <taxon>Aves</taxon>
        <taxon>Neognathae</taxon>
        <taxon>Neoaves</taxon>
        <taxon>Telluraves</taxon>
        <taxon>Australaves</taxon>
        <taxon>Passeriformes</taxon>
        <taxon>Sylvioidea</taxon>
        <taxon>Zosteropidae</taxon>
        <taxon>Zosterops</taxon>
    </lineage>
</organism>
<dbReference type="InterPro" id="IPR039010">
    <property type="entry name" value="Synaptotagmin_SMP"/>
</dbReference>
<gene>
    <name evidence="4" type="ORF">HGM15179_021978</name>
</gene>
<dbReference type="OrthoDB" id="1029639at2759"/>
<proteinExistence type="predicted"/>
<dbReference type="PANTHER" id="PTHR45761">
    <property type="entry name" value="EXTENDED SYNAPTOTAGMIN-LIKE PROTEIN 2, ISOFORM C"/>
    <property type="match status" value="1"/>
</dbReference>
<evidence type="ECO:0000256" key="2">
    <source>
        <dbReference type="ARBA" id="ARBA00022989"/>
    </source>
</evidence>
<keyword evidence="2" id="KW-1133">Transmembrane helix</keyword>
<accession>A0A8K1D3F8</accession>
<feature type="domain" description="Synaptotagmin SMP" evidence="3">
    <location>
        <begin position="1"/>
        <end position="57"/>
    </location>
</feature>
<dbReference type="Pfam" id="PF17047">
    <property type="entry name" value="SMP_LBD"/>
    <property type="match status" value="1"/>
</dbReference>
<dbReference type="EMBL" id="SWJQ01006244">
    <property type="protein sequence ID" value="TRZ05129.1"/>
    <property type="molecule type" value="Genomic_DNA"/>
</dbReference>
<dbReference type="GO" id="GO:0005789">
    <property type="term" value="C:endoplasmic reticulum membrane"/>
    <property type="evidence" value="ECO:0007669"/>
    <property type="project" value="TreeGrafter"/>
</dbReference>
<dbReference type="GO" id="GO:0005509">
    <property type="term" value="F:calcium ion binding"/>
    <property type="evidence" value="ECO:0007669"/>
    <property type="project" value="TreeGrafter"/>
</dbReference>
<dbReference type="InterPro" id="IPR051634">
    <property type="entry name" value="Extended_Synaptotagmin"/>
</dbReference>
<dbReference type="AlphaFoldDB" id="A0A8K1D3F8"/>
<evidence type="ECO:0000259" key="3">
    <source>
        <dbReference type="Pfam" id="PF17047"/>
    </source>
</evidence>
<evidence type="ECO:0000256" key="1">
    <source>
        <dbReference type="ARBA" id="ARBA00022692"/>
    </source>
</evidence>
<dbReference type="GO" id="GO:0005544">
    <property type="term" value="F:calcium-dependent phospholipid binding"/>
    <property type="evidence" value="ECO:0007669"/>
    <property type="project" value="TreeGrafter"/>
</dbReference>
<feature type="non-terminal residue" evidence="4">
    <location>
        <position position="1"/>
    </location>
</feature>
<keyword evidence="5" id="KW-1185">Reference proteome</keyword>
<dbReference type="GO" id="GO:0035091">
    <property type="term" value="F:phosphatidylinositol binding"/>
    <property type="evidence" value="ECO:0007669"/>
    <property type="project" value="TreeGrafter"/>
</dbReference>
<protein>
    <recommendedName>
        <fullName evidence="3">Synaptotagmin SMP domain-containing protein</fullName>
    </recommendedName>
</protein>
<keyword evidence="1" id="KW-0812">Transmembrane</keyword>
<dbReference type="GO" id="GO:0031210">
    <property type="term" value="F:phosphatidylcholine binding"/>
    <property type="evidence" value="ECO:0007669"/>
    <property type="project" value="TreeGrafter"/>
</dbReference>
<evidence type="ECO:0000313" key="4">
    <source>
        <dbReference type="EMBL" id="TRZ05129.1"/>
    </source>
</evidence>
<dbReference type="PANTHER" id="PTHR45761:SF3">
    <property type="entry name" value="EXTENDED SYNAPTOTAGMIN-1"/>
    <property type="match status" value="1"/>
</dbReference>
<reference evidence="4" key="1">
    <citation type="submission" date="2019-04" db="EMBL/GenBank/DDBJ databases">
        <title>Genome assembly of Zosterops borbonicus 15179.</title>
        <authorList>
            <person name="Leroy T."/>
            <person name="Anselmetti Y."/>
            <person name="Tilak M.-K."/>
            <person name="Nabholz B."/>
        </authorList>
    </citation>
    <scope>NUCLEOTIDE SEQUENCE</scope>
    <source>
        <strain evidence="4">HGM_15179</strain>
        <tissue evidence="4">Muscle</tissue>
    </source>
</reference>